<evidence type="ECO:0000256" key="9">
    <source>
        <dbReference type="SAM" id="SignalP"/>
    </source>
</evidence>
<feature type="coiled-coil region" evidence="7">
    <location>
        <begin position="289"/>
        <end position="316"/>
    </location>
</feature>
<evidence type="ECO:0000256" key="2">
    <source>
        <dbReference type="ARBA" id="ARBA00006058"/>
    </source>
</evidence>
<protein>
    <submittedName>
        <fullName evidence="10">Uncharacterized protein</fullName>
    </submittedName>
</protein>
<dbReference type="Proteomes" id="UP001519460">
    <property type="component" value="Unassembled WGS sequence"/>
</dbReference>
<feature type="chain" id="PRO_5044852340" evidence="9">
    <location>
        <begin position="30"/>
        <end position="811"/>
    </location>
</feature>
<dbReference type="EMBL" id="JACVVK020000188">
    <property type="protein sequence ID" value="KAK7485828.1"/>
    <property type="molecule type" value="Genomic_DNA"/>
</dbReference>
<evidence type="ECO:0000256" key="4">
    <source>
        <dbReference type="ARBA" id="ARBA00022989"/>
    </source>
</evidence>
<comment type="caution">
    <text evidence="10">The sequence shown here is derived from an EMBL/GenBank/DDBJ whole genome shotgun (WGS) entry which is preliminary data.</text>
</comment>
<evidence type="ECO:0000313" key="11">
    <source>
        <dbReference type="Proteomes" id="UP001519460"/>
    </source>
</evidence>
<feature type="transmembrane region" description="Helical" evidence="8">
    <location>
        <begin position="432"/>
        <end position="457"/>
    </location>
</feature>
<dbReference type="PANTHER" id="PTHR22730:SF1">
    <property type="entry name" value="PROMININ-LIKE PROTEIN"/>
    <property type="match status" value="1"/>
</dbReference>
<organism evidence="10 11">
    <name type="scientific">Batillaria attramentaria</name>
    <dbReference type="NCBI Taxonomy" id="370345"/>
    <lineage>
        <taxon>Eukaryota</taxon>
        <taxon>Metazoa</taxon>
        <taxon>Spiralia</taxon>
        <taxon>Lophotrochozoa</taxon>
        <taxon>Mollusca</taxon>
        <taxon>Gastropoda</taxon>
        <taxon>Caenogastropoda</taxon>
        <taxon>Sorbeoconcha</taxon>
        <taxon>Cerithioidea</taxon>
        <taxon>Batillariidae</taxon>
        <taxon>Batillaria</taxon>
    </lineage>
</organism>
<evidence type="ECO:0000256" key="7">
    <source>
        <dbReference type="SAM" id="Coils"/>
    </source>
</evidence>
<keyword evidence="4 8" id="KW-1133">Transmembrane helix</keyword>
<evidence type="ECO:0000256" key="5">
    <source>
        <dbReference type="ARBA" id="ARBA00023136"/>
    </source>
</evidence>
<keyword evidence="9" id="KW-0732">Signal</keyword>
<dbReference type="GO" id="GO:0016020">
    <property type="term" value="C:membrane"/>
    <property type="evidence" value="ECO:0007669"/>
    <property type="project" value="UniProtKB-SubCell"/>
</dbReference>
<feature type="signal peptide" evidence="9">
    <location>
        <begin position="1"/>
        <end position="29"/>
    </location>
</feature>
<evidence type="ECO:0000256" key="6">
    <source>
        <dbReference type="ARBA" id="ARBA00023180"/>
    </source>
</evidence>
<sequence>MQVLASSCSIDVLPVVLLLFISTLPQTCTVGGNSNTSDISMPEGVTEDQDGNMVDKVGNKADKDSEITFAEFTNYSHYKTKATVIGGSLEAFYSMAYAIAMSGFTKKYPYEIAGTAAKEGDPNKAIEGLGDHGAGWAMGVTAGGLISLLLLICCPVSCCMCCTGRCNRKQIGPKSGDELFFFGGVVFGLAVMASVGPFARCQIAGQTDEAFEETIDNVDRAISDTRLFVDTMVQEIDFTFLKIDFVKAVFFRDLDNVGKFMGDEIHKQIEELTGIGGIMDDIKTMHSSIQQASATADRLSENLAKLKADIKKLQEACQTAGVSAPSSGAIDAIDITPLRDNVKKVAQKNVSKMVDDAAAELENIPTKTAEKAAPAVKTLKQNLDSKLKPLDVFQDVIYDARDGLVAKLPSKDTTDKFHDDVNRYGNQVIFQILFYLLVVTGLVVVFSMMGGAVLAMLSGLGGRDDVPDDIRMAFAERTSVMASVSGYMLQVALVLFFLYGWLLMTICTVLYILAPPTTKLLCEPVRDPSYTILDTLVDEHLYNGEGTFLGNMLNLSDGVLRVSDVLLGCKKNRAMYTAFLMDKSAQINFTKMLEFRDKLGVTDEINTINPKVDEFDLINDDVDAFLGDVSQLDSDTDTQVSEINSALTSTRAAVDPLAGPSSPSGVRTNAQNVQRSITTVQEDANALQQNFHDIGDPVSARVDKLKQDAQTSKDQISKKTPEAIKLAAATYKDRLLGIVDTLVNDTLDSVQNRYGKCRPLYNIWDALFVVSLCTNTMNILNGSWLALGWEHVFVLLASIPCYNLMGLVRRF</sequence>
<keyword evidence="3 8" id="KW-0812">Transmembrane</keyword>
<feature type="transmembrane region" description="Helical" evidence="8">
    <location>
        <begin position="784"/>
        <end position="805"/>
    </location>
</feature>
<comment type="subcellular location">
    <subcellularLocation>
        <location evidence="1">Membrane</location>
        <topology evidence="1">Multi-pass membrane protein</topology>
    </subcellularLocation>
</comment>
<keyword evidence="6" id="KW-0325">Glycoprotein</keyword>
<dbReference type="InterPro" id="IPR008795">
    <property type="entry name" value="Prominin"/>
</dbReference>
<feature type="transmembrane region" description="Helical" evidence="8">
    <location>
        <begin position="487"/>
        <end position="514"/>
    </location>
</feature>
<evidence type="ECO:0000256" key="3">
    <source>
        <dbReference type="ARBA" id="ARBA00022692"/>
    </source>
</evidence>
<name>A0ABD0KF35_9CAEN</name>
<proteinExistence type="inferred from homology"/>
<dbReference type="PANTHER" id="PTHR22730">
    <property type="entry name" value="PROMININ PROM PROTEIN"/>
    <property type="match status" value="1"/>
</dbReference>
<evidence type="ECO:0000256" key="8">
    <source>
        <dbReference type="SAM" id="Phobius"/>
    </source>
</evidence>
<keyword evidence="7" id="KW-0175">Coiled coil</keyword>
<evidence type="ECO:0000313" key="10">
    <source>
        <dbReference type="EMBL" id="KAK7485828.1"/>
    </source>
</evidence>
<reference evidence="10 11" key="1">
    <citation type="journal article" date="2023" name="Sci. Data">
        <title>Genome assembly of the Korean intertidal mud-creeper Batillaria attramentaria.</title>
        <authorList>
            <person name="Patra A.K."/>
            <person name="Ho P.T."/>
            <person name="Jun S."/>
            <person name="Lee S.J."/>
            <person name="Kim Y."/>
            <person name="Won Y.J."/>
        </authorList>
    </citation>
    <scope>NUCLEOTIDE SEQUENCE [LARGE SCALE GENOMIC DNA]</scope>
    <source>
        <strain evidence="10">Wonlab-2016</strain>
    </source>
</reference>
<dbReference type="Pfam" id="PF05478">
    <property type="entry name" value="Prominin"/>
    <property type="match status" value="1"/>
</dbReference>
<feature type="transmembrane region" description="Helical" evidence="8">
    <location>
        <begin position="136"/>
        <end position="158"/>
    </location>
</feature>
<evidence type="ECO:0000256" key="1">
    <source>
        <dbReference type="ARBA" id="ARBA00004141"/>
    </source>
</evidence>
<comment type="similarity">
    <text evidence="2">Belongs to the prominin family.</text>
</comment>
<keyword evidence="5 8" id="KW-0472">Membrane</keyword>
<keyword evidence="11" id="KW-1185">Reference proteome</keyword>
<gene>
    <name evidence="10" type="ORF">BaRGS_00022928</name>
</gene>
<dbReference type="AlphaFoldDB" id="A0ABD0KF35"/>
<accession>A0ABD0KF35</accession>